<keyword evidence="1" id="KW-0812">Transmembrane</keyword>
<sequence>MHRRIKKGIKRISLVLLIVLAGGVIWLYSTSAGHKLREMIGGSILSSQHPQFARLLLSKDEIQQLETAIYAPPTQKSKLHNFLFSRKKQHLSVTVETLEDPHFTAKIMKVNDPTTIHLVSSKYHNQGQPLSDLIEQNGAIGGINAGGFKDPGGVGRGGEVIGIAISDGIIRSEPGFSRDARNAVCGFTKKGQFITGTYSINELEHMNVTQAVTFGPQLIVDGKDMVTDHIEEAYGWAPRTGIGQDSQGNVIMIVTDGRFYWNKYHRGASMRDMVSIFQKYGCIDAFALDGGGSSTMIYKGELQLKPATETSVGMRYLPNAFVIIPK</sequence>
<name>A0ABU8FR11_9BACI</name>
<accession>A0ABU8FR11</accession>
<dbReference type="PANTHER" id="PTHR40446">
    <property type="entry name" value="N-ACETYLGLUCOSAMINE-1-PHOSPHODIESTER ALPHA-N-ACETYLGLUCOSAMINIDASE"/>
    <property type="match status" value="1"/>
</dbReference>
<keyword evidence="3" id="KW-0326">Glycosidase</keyword>
<feature type="domain" description="Phosphodiester glycosidase" evidence="2">
    <location>
        <begin position="137"/>
        <end position="323"/>
    </location>
</feature>
<dbReference type="InterPro" id="IPR018711">
    <property type="entry name" value="NAGPA"/>
</dbReference>
<dbReference type="GO" id="GO:0016798">
    <property type="term" value="F:hydrolase activity, acting on glycosyl bonds"/>
    <property type="evidence" value="ECO:0007669"/>
    <property type="project" value="UniProtKB-KW"/>
</dbReference>
<evidence type="ECO:0000313" key="4">
    <source>
        <dbReference type="Proteomes" id="UP001367922"/>
    </source>
</evidence>
<feature type="transmembrane region" description="Helical" evidence="1">
    <location>
        <begin position="12"/>
        <end position="29"/>
    </location>
</feature>
<organism evidence="3 4">
    <name type="scientific">Bacillus yunxiaonensis</name>
    <dbReference type="NCBI Taxonomy" id="3127665"/>
    <lineage>
        <taxon>Bacteria</taxon>
        <taxon>Bacillati</taxon>
        <taxon>Bacillota</taxon>
        <taxon>Bacilli</taxon>
        <taxon>Bacillales</taxon>
        <taxon>Bacillaceae</taxon>
        <taxon>Bacillus</taxon>
    </lineage>
</organism>
<comment type="caution">
    <text evidence="3">The sequence shown here is derived from an EMBL/GenBank/DDBJ whole genome shotgun (WGS) entry which is preliminary data.</text>
</comment>
<protein>
    <submittedName>
        <fullName evidence="3">Phosphodiester glycosidase family protein</fullName>
    </submittedName>
</protein>
<dbReference type="Pfam" id="PF09992">
    <property type="entry name" value="NAGPA"/>
    <property type="match status" value="1"/>
</dbReference>
<dbReference type="EMBL" id="JBAWSV010000001">
    <property type="protein sequence ID" value="MEI4828415.1"/>
    <property type="molecule type" value="Genomic_DNA"/>
</dbReference>
<reference evidence="3 4" key="1">
    <citation type="submission" date="2024-01" db="EMBL/GenBank/DDBJ databases">
        <title>Seven novel Bacillus-like species.</title>
        <authorList>
            <person name="Liu G."/>
        </authorList>
    </citation>
    <scope>NUCLEOTIDE SEQUENCE [LARGE SCALE GENOMIC DNA]</scope>
    <source>
        <strain evidence="3 4">FJAT-53711</strain>
    </source>
</reference>
<gene>
    <name evidence="3" type="ORF">WAX78_02930</name>
</gene>
<keyword evidence="4" id="KW-1185">Reference proteome</keyword>
<evidence type="ECO:0000259" key="2">
    <source>
        <dbReference type="Pfam" id="PF09992"/>
    </source>
</evidence>
<dbReference type="PANTHER" id="PTHR40446:SF2">
    <property type="entry name" value="N-ACETYLGLUCOSAMINE-1-PHOSPHODIESTER ALPHA-N-ACETYLGLUCOSAMINIDASE"/>
    <property type="match status" value="1"/>
</dbReference>
<proteinExistence type="predicted"/>
<dbReference type="RefSeq" id="WP_336480798.1">
    <property type="nucleotide sequence ID" value="NZ_JBAWSV010000001.1"/>
</dbReference>
<keyword evidence="3" id="KW-0378">Hydrolase</keyword>
<evidence type="ECO:0000313" key="3">
    <source>
        <dbReference type="EMBL" id="MEI4828415.1"/>
    </source>
</evidence>
<keyword evidence="1" id="KW-0472">Membrane</keyword>
<dbReference type="Proteomes" id="UP001367922">
    <property type="component" value="Unassembled WGS sequence"/>
</dbReference>
<keyword evidence="1" id="KW-1133">Transmembrane helix</keyword>
<evidence type="ECO:0000256" key="1">
    <source>
        <dbReference type="SAM" id="Phobius"/>
    </source>
</evidence>